<evidence type="ECO:0000256" key="3">
    <source>
        <dbReference type="ARBA" id="ARBA00023002"/>
    </source>
</evidence>
<gene>
    <name evidence="5" type="ORF">CVS27_01510</name>
</gene>
<dbReference type="InterPro" id="IPR016162">
    <property type="entry name" value="Ald_DH_N"/>
</dbReference>
<organism evidence="5 6">
    <name type="scientific">Arthrobacter glacialis</name>
    <dbReference type="NCBI Taxonomy" id="1664"/>
    <lineage>
        <taxon>Bacteria</taxon>
        <taxon>Bacillati</taxon>
        <taxon>Actinomycetota</taxon>
        <taxon>Actinomycetes</taxon>
        <taxon>Micrococcales</taxon>
        <taxon>Micrococcaceae</taxon>
        <taxon>Arthrobacter</taxon>
    </lineage>
</organism>
<dbReference type="Gene3D" id="3.40.605.10">
    <property type="entry name" value="Aldehyde Dehydrogenase, Chain A, domain 1"/>
    <property type="match status" value="1"/>
</dbReference>
<dbReference type="CDD" id="cd07100">
    <property type="entry name" value="ALDH_SSADH1_GabD1"/>
    <property type="match status" value="1"/>
</dbReference>
<comment type="caution">
    <text evidence="5">The sequence shown here is derived from an EMBL/GenBank/DDBJ whole genome shotgun (WGS) entry which is preliminary data.</text>
</comment>
<feature type="domain" description="Aldehyde dehydrogenase" evidence="4">
    <location>
        <begin position="10"/>
        <end position="462"/>
    </location>
</feature>
<evidence type="ECO:0000256" key="1">
    <source>
        <dbReference type="ARBA" id="ARBA00009986"/>
    </source>
</evidence>
<proteinExistence type="inferred from homology"/>
<dbReference type="PANTHER" id="PTHR43217">
    <property type="entry name" value="SUCCINATE SEMIALDEHYDE DEHYDROGENASE [NAD(P)+] SAD"/>
    <property type="match status" value="1"/>
</dbReference>
<dbReference type="InterPro" id="IPR044148">
    <property type="entry name" value="ALDH_GabD1-like"/>
</dbReference>
<dbReference type="SUPFAM" id="SSF53720">
    <property type="entry name" value="ALDH-like"/>
    <property type="match status" value="1"/>
</dbReference>
<sequence length="470" mass="49579">MPQASVPSNSSSQHYRVTNPATGAVVEEFPTATDAQIQDALARSEQAFSSWRQVPITERAAVVSRIAELFEARKEELAAIITEEMGKRLAESVGEAEYCAEIFSYYAQEGPSLAADQPIKAIGGAQALIQKRPIGPLLGIMPWNYPYYQVARFAAPNLVLGNTIILKHAENCPRSALAIEQLMLDAGLPAGAYINLFASHAQIETIISDPRVQGVSLTGSERAGAAVAQIAGRNLKKVVLELGGSDPYIVLASDDVKASAQAAFQTRMENAGQACNSNKRIIVMDSIHDEFVQELTDQAAALAPGNPVEDDAETYVPLSSEAAVEGLLAQINDAVSKGATLHSGGVRADQPGYYLAPTVLSGVTPEMRAFSEELFGPVVVVYKVSNDAEAVALANNSDYGLGGAVFSPDGERALAVAQQIISGMVAVNAPAGEGAGMPFGGVKRSGFGRELGPLGMEEFVNKQLLYVAQA</sequence>
<comment type="similarity">
    <text evidence="1">Belongs to the aldehyde dehydrogenase family.</text>
</comment>
<dbReference type="InterPro" id="IPR047110">
    <property type="entry name" value="GABD/Sad-like"/>
</dbReference>
<dbReference type="PANTHER" id="PTHR43217:SF2">
    <property type="entry name" value="SUCCINATE-SEMIALDEHYDE DEHYDROGENASE [NADP(+)]"/>
    <property type="match status" value="1"/>
</dbReference>
<keyword evidence="6" id="KW-1185">Reference proteome</keyword>
<dbReference type="FunFam" id="3.40.605.10:FF:000012">
    <property type="entry name" value="NAD-dependent succinate-semialdehyde dehydrogenase"/>
    <property type="match status" value="1"/>
</dbReference>
<dbReference type="Pfam" id="PF00171">
    <property type="entry name" value="Aldedh"/>
    <property type="match status" value="1"/>
</dbReference>
<name>A0A2S4A1J7_ARTGL</name>
<keyword evidence="3" id="KW-0560">Oxidoreductase</keyword>
<reference evidence="5 6" key="1">
    <citation type="submission" date="2018-01" db="EMBL/GenBank/DDBJ databases">
        <title>Arthrobacter sp. nov., from glaciers in China.</title>
        <authorList>
            <person name="Liu Q."/>
            <person name="Xin Y.-H."/>
        </authorList>
    </citation>
    <scope>NUCLEOTIDE SEQUENCE [LARGE SCALE GENOMIC DNA]</scope>
    <source>
        <strain evidence="5 6">HLT2-12-2</strain>
    </source>
</reference>
<dbReference type="EMBL" id="PPXC01000001">
    <property type="protein sequence ID" value="POH75308.1"/>
    <property type="molecule type" value="Genomic_DNA"/>
</dbReference>
<evidence type="ECO:0000259" key="4">
    <source>
        <dbReference type="Pfam" id="PF00171"/>
    </source>
</evidence>
<dbReference type="AlphaFoldDB" id="A0A2S4A1J7"/>
<dbReference type="InterPro" id="IPR015590">
    <property type="entry name" value="Aldehyde_DH_dom"/>
</dbReference>
<protein>
    <submittedName>
        <fullName evidence="5">Succinate-semialdehyde dehydrogenase</fullName>
    </submittedName>
</protein>
<dbReference type="Proteomes" id="UP000237061">
    <property type="component" value="Unassembled WGS sequence"/>
</dbReference>
<evidence type="ECO:0000313" key="6">
    <source>
        <dbReference type="Proteomes" id="UP000237061"/>
    </source>
</evidence>
<dbReference type="InterPro" id="IPR016163">
    <property type="entry name" value="Ald_DH_C"/>
</dbReference>
<evidence type="ECO:0000256" key="2">
    <source>
        <dbReference type="ARBA" id="ARBA00022857"/>
    </source>
</evidence>
<dbReference type="GO" id="GO:0004777">
    <property type="term" value="F:succinate-semialdehyde dehydrogenase (NAD+) activity"/>
    <property type="evidence" value="ECO:0007669"/>
    <property type="project" value="TreeGrafter"/>
</dbReference>
<accession>A0A2S4A1J7</accession>
<dbReference type="Gene3D" id="3.40.309.10">
    <property type="entry name" value="Aldehyde Dehydrogenase, Chain A, domain 2"/>
    <property type="match status" value="1"/>
</dbReference>
<dbReference type="GO" id="GO:0004030">
    <property type="term" value="F:aldehyde dehydrogenase [NAD(P)+] activity"/>
    <property type="evidence" value="ECO:0007669"/>
    <property type="project" value="InterPro"/>
</dbReference>
<dbReference type="InterPro" id="IPR016161">
    <property type="entry name" value="Ald_DH/histidinol_DH"/>
</dbReference>
<evidence type="ECO:0000313" key="5">
    <source>
        <dbReference type="EMBL" id="POH75308.1"/>
    </source>
</evidence>
<keyword evidence="2" id="KW-0521">NADP</keyword>
<dbReference type="RefSeq" id="WP_103463964.1">
    <property type="nucleotide sequence ID" value="NZ_PPXC01000001.1"/>
</dbReference>